<dbReference type="OrthoDB" id="191315at2759"/>
<dbReference type="EMBL" id="QWIN01000073">
    <property type="protein sequence ID" value="RMY60142.1"/>
    <property type="molecule type" value="Genomic_DNA"/>
</dbReference>
<protein>
    <recommendedName>
        <fullName evidence="8">Major facilitator superfamily (MFS) profile domain-containing protein</fullName>
    </recommendedName>
</protein>
<dbReference type="Gene3D" id="1.20.1250.20">
    <property type="entry name" value="MFS general substrate transporter like domains"/>
    <property type="match status" value="2"/>
</dbReference>
<evidence type="ECO:0000256" key="6">
    <source>
        <dbReference type="SAM" id="MobiDB-lite"/>
    </source>
</evidence>
<dbReference type="Pfam" id="PF01619">
    <property type="entry name" value="Pro_dh"/>
    <property type="match status" value="1"/>
</dbReference>
<feature type="compositionally biased region" description="Polar residues" evidence="6">
    <location>
        <begin position="630"/>
        <end position="646"/>
    </location>
</feature>
<dbReference type="SUPFAM" id="SSF51730">
    <property type="entry name" value="FAD-linked oxidoreductase"/>
    <property type="match status" value="1"/>
</dbReference>
<feature type="compositionally biased region" description="Low complexity" evidence="6">
    <location>
        <begin position="647"/>
        <end position="660"/>
    </location>
</feature>
<dbReference type="Pfam" id="PF00083">
    <property type="entry name" value="Sugar_tr"/>
    <property type="match status" value="1"/>
</dbReference>
<feature type="transmembrane region" description="Helical" evidence="7">
    <location>
        <begin position="942"/>
        <end position="964"/>
    </location>
</feature>
<evidence type="ECO:0000256" key="1">
    <source>
        <dbReference type="ARBA" id="ARBA00004141"/>
    </source>
</evidence>
<dbReference type="PRINTS" id="PR00146">
    <property type="entry name" value="DHPICSNTHASE"/>
</dbReference>
<evidence type="ECO:0000256" key="7">
    <source>
        <dbReference type="SAM" id="Phobius"/>
    </source>
</evidence>
<dbReference type="GO" id="GO:0016491">
    <property type="term" value="F:oxidoreductase activity"/>
    <property type="evidence" value="ECO:0007669"/>
    <property type="project" value="UniProtKB-KW"/>
</dbReference>
<dbReference type="SUPFAM" id="SSF51569">
    <property type="entry name" value="Aldolase"/>
    <property type="match status" value="1"/>
</dbReference>
<dbReference type="CDD" id="cd00408">
    <property type="entry name" value="DHDPS-like"/>
    <property type="match status" value="1"/>
</dbReference>
<evidence type="ECO:0000256" key="2">
    <source>
        <dbReference type="ARBA" id="ARBA00022692"/>
    </source>
</evidence>
<dbReference type="Pfam" id="PF00701">
    <property type="entry name" value="DHDPS"/>
    <property type="match status" value="1"/>
</dbReference>
<accession>A0A3M7D793</accession>
<keyword evidence="3 7" id="KW-1133">Transmembrane helix</keyword>
<feature type="transmembrane region" description="Helical" evidence="7">
    <location>
        <begin position="903"/>
        <end position="922"/>
    </location>
</feature>
<evidence type="ECO:0000256" key="5">
    <source>
        <dbReference type="ARBA" id="ARBA00023136"/>
    </source>
</evidence>
<feature type="transmembrane region" description="Helical" evidence="7">
    <location>
        <begin position="838"/>
        <end position="861"/>
    </location>
</feature>
<dbReference type="PANTHER" id="PTHR12128:SF47">
    <property type="entry name" value="DIHYDRODIPICOLINATE SYNTHASE-RELATED"/>
    <property type="match status" value="1"/>
</dbReference>
<dbReference type="GO" id="GO:0016020">
    <property type="term" value="C:membrane"/>
    <property type="evidence" value="ECO:0007669"/>
    <property type="project" value="UniProtKB-SubCell"/>
</dbReference>
<dbReference type="SMART" id="SM01130">
    <property type="entry name" value="DHDPS"/>
    <property type="match status" value="1"/>
</dbReference>
<feature type="compositionally biased region" description="Basic residues" evidence="6">
    <location>
        <begin position="603"/>
        <end position="614"/>
    </location>
</feature>
<dbReference type="Proteomes" id="UP000270230">
    <property type="component" value="Unassembled WGS sequence"/>
</dbReference>
<evidence type="ECO:0000313" key="10">
    <source>
        <dbReference type="Proteomes" id="UP000270230"/>
    </source>
</evidence>
<comment type="caution">
    <text evidence="9">The sequence shown here is derived from an EMBL/GenBank/DDBJ whole genome shotgun (WGS) entry which is preliminary data.</text>
</comment>
<keyword evidence="4" id="KW-0560">Oxidoreductase</keyword>
<dbReference type="Gene3D" id="3.20.20.70">
    <property type="entry name" value="Aldolase class I"/>
    <property type="match status" value="1"/>
</dbReference>
<evidence type="ECO:0000256" key="3">
    <source>
        <dbReference type="ARBA" id="ARBA00022989"/>
    </source>
</evidence>
<dbReference type="InterPro" id="IPR002220">
    <property type="entry name" value="DapA-like"/>
</dbReference>
<feature type="transmembrane region" description="Helical" evidence="7">
    <location>
        <begin position="976"/>
        <end position="999"/>
    </location>
</feature>
<feature type="transmembrane region" description="Helical" evidence="7">
    <location>
        <begin position="700"/>
        <end position="723"/>
    </location>
</feature>
<dbReference type="InterPro" id="IPR036259">
    <property type="entry name" value="MFS_trans_sf"/>
</dbReference>
<dbReference type="SUPFAM" id="SSF103473">
    <property type="entry name" value="MFS general substrate transporter"/>
    <property type="match status" value="1"/>
</dbReference>
<dbReference type="InterPro" id="IPR020846">
    <property type="entry name" value="MFS_dom"/>
</dbReference>
<dbReference type="InterPro" id="IPR013785">
    <property type="entry name" value="Aldolase_TIM"/>
</dbReference>
<feature type="transmembrane region" description="Helical" evidence="7">
    <location>
        <begin position="799"/>
        <end position="817"/>
    </location>
</feature>
<feature type="region of interest" description="Disordered" evidence="6">
    <location>
        <begin position="591"/>
        <end position="690"/>
    </location>
</feature>
<feature type="transmembrane region" description="Helical" evidence="7">
    <location>
        <begin position="743"/>
        <end position="763"/>
    </location>
</feature>
<feature type="domain" description="Major facilitator superfamily (MFS) profile" evidence="8">
    <location>
        <begin position="838"/>
        <end position="1040"/>
    </location>
</feature>
<dbReference type="GO" id="GO:0022857">
    <property type="term" value="F:transmembrane transporter activity"/>
    <property type="evidence" value="ECO:0007669"/>
    <property type="project" value="InterPro"/>
</dbReference>
<dbReference type="GO" id="GO:0008840">
    <property type="term" value="F:4-hydroxy-tetrahydrodipicolinate synthase activity"/>
    <property type="evidence" value="ECO:0007669"/>
    <property type="project" value="TreeGrafter"/>
</dbReference>
<name>A0A3M7D793_HORWE</name>
<organism evidence="9 10">
    <name type="scientific">Hortaea werneckii</name>
    <name type="common">Black yeast</name>
    <name type="synonym">Cladosporium werneckii</name>
    <dbReference type="NCBI Taxonomy" id="91943"/>
    <lineage>
        <taxon>Eukaryota</taxon>
        <taxon>Fungi</taxon>
        <taxon>Dikarya</taxon>
        <taxon>Ascomycota</taxon>
        <taxon>Pezizomycotina</taxon>
        <taxon>Dothideomycetes</taxon>
        <taxon>Dothideomycetidae</taxon>
        <taxon>Mycosphaerellales</taxon>
        <taxon>Teratosphaeriaceae</taxon>
        <taxon>Hortaea</taxon>
    </lineage>
</organism>
<proteinExistence type="predicted"/>
<comment type="subcellular location">
    <subcellularLocation>
        <location evidence="1">Membrane</location>
        <topology evidence="1">Multi-pass membrane protein</topology>
    </subcellularLocation>
</comment>
<dbReference type="Gene3D" id="3.20.20.220">
    <property type="match status" value="1"/>
</dbReference>
<gene>
    <name evidence="9" type="ORF">D0865_01686</name>
</gene>
<dbReference type="AlphaFoldDB" id="A0A3M7D793"/>
<dbReference type="InterPro" id="IPR005828">
    <property type="entry name" value="MFS_sugar_transport-like"/>
</dbReference>
<evidence type="ECO:0000259" key="8">
    <source>
        <dbReference type="PROSITE" id="PS50850"/>
    </source>
</evidence>
<dbReference type="InterPro" id="IPR002872">
    <property type="entry name" value="Proline_DH_dom"/>
</dbReference>
<reference evidence="9 10" key="1">
    <citation type="journal article" date="2018" name="BMC Genomics">
        <title>Genomic evidence for intraspecific hybridization in a clonal and extremely halotolerant yeast.</title>
        <authorList>
            <person name="Gostincar C."/>
            <person name="Stajich J.E."/>
            <person name="Zupancic J."/>
            <person name="Zalar P."/>
            <person name="Gunde-Cimerman N."/>
        </authorList>
    </citation>
    <scope>NUCLEOTIDE SEQUENCE [LARGE SCALE GENOMIC DNA]</scope>
    <source>
        <strain evidence="9 10">EXF-151</strain>
    </source>
</reference>
<dbReference type="VEuPathDB" id="FungiDB:BTJ68_10750"/>
<feature type="transmembrane region" description="Helical" evidence="7">
    <location>
        <begin position="1005"/>
        <end position="1030"/>
    </location>
</feature>
<evidence type="ECO:0000256" key="4">
    <source>
        <dbReference type="ARBA" id="ARBA00023002"/>
    </source>
</evidence>
<dbReference type="InterPro" id="IPR029041">
    <property type="entry name" value="FAD-linked_oxidoreductase-like"/>
</dbReference>
<feature type="transmembrane region" description="Helical" evidence="7">
    <location>
        <begin position="770"/>
        <end position="793"/>
    </location>
</feature>
<dbReference type="PROSITE" id="PS50850">
    <property type="entry name" value="MFS"/>
    <property type="match status" value="1"/>
</dbReference>
<sequence>MVGESDFLGIKLTGAGTRVTEALSRGDELPQQFTEAMDAIAQAASAKGNRIWIDAEQQVLQHSIDRVTIDLMRRYNTNGRALIYNTLQAYLKESRPKLVRQLKLSQEEGWTLAIKLVRGAYINNDIRERIHDTKEQTDDSYNGIVSDLLTGTVPGIAPNFPHMALFLAGHNAESIAKASNLVRNLAEQGRLKTIPEFGQLQGMADELGCRLLQFSEEMEHDGISSAGNPVAPKVYKCLTWGTIQDRPSSCTMSQRSSVKAPEPGCYVPAVTFFKPQTDELDLAAQAKYFAYLANTGLKGLVVLGTNAETFLLTREERKALLVTARAAVPKGFPIIAGVGGHSTRQVLEYIEDAREAGSDYVLLLPCAYFGKATTPAVVKAFFDQVAQASALPIVLYNFPAVCNGLDLDSDLIGEIARQNPKIVGVKLTCGSVAKIVRLAAMFKPDRFAVFGGQADFLLGGLAVGSAGCIAAFANAAPRSVAKVFELQKDGKQQEALALQKVLSLAESSTKPGIAAVKYAAAVVTAPRAGISNASRLLEPRRPYDAPTAAVKSRIERDLKDVARLEDGGQMNGGLTQARLYTHRNLTISESVYAASPRSERRRVANSKRAQHSSRRMSPNPKGSTPGLLPRNNSIDRSLHPTTSPQTSGAAQPPCASSPPADWSPQAERRAQDEEDPESGSHSPNYGEKDQVTYPEGGLEAWLVVLGSFLGMTASFGYMNTIGIYEAYLNTNQLSDYEQSTTGWVFSLYIFLSFFCGVQIGPIFDAKGPRLLVLSGSILLLLSIFLMGVCTVGWAWATRIQGFIFLGLLIGANLLIKSRLPPKPGGSVLPDFKIFRQPAFLLATIGTYFLEWGLFVPITYLVSYALQTGAMTEAFSFQLIAIFNAGSSLGRWAPGYLADKFGRYNTMIATTIGCMTSSLGLWLPAAVLTVQGDPSDSTIKSLTITYAVIMGFSSGSNISLTPVCVGMLCDTEEYGRYYATCYTIVSFGTLTGVPIAGAIISACGGAYWGVATWTGLCYVCALAAFCAVRVINAGWKLNVLY</sequence>
<keyword evidence="5 7" id="KW-0472">Membrane</keyword>
<dbReference type="PANTHER" id="PTHR12128">
    <property type="entry name" value="DIHYDRODIPICOLINATE SYNTHASE"/>
    <property type="match status" value="1"/>
</dbReference>
<evidence type="ECO:0000313" key="9">
    <source>
        <dbReference type="EMBL" id="RMY60142.1"/>
    </source>
</evidence>
<keyword evidence="2 7" id="KW-0812">Transmembrane</keyword>